<dbReference type="Gene3D" id="3.30.70.330">
    <property type="match status" value="1"/>
</dbReference>
<dbReference type="InterPro" id="IPR035979">
    <property type="entry name" value="RBD_domain_sf"/>
</dbReference>
<proteinExistence type="predicted"/>
<accession>A0A9W8IFS2</accession>
<evidence type="ECO:0000313" key="3">
    <source>
        <dbReference type="Proteomes" id="UP001139887"/>
    </source>
</evidence>
<dbReference type="AlphaFoldDB" id="A0A9W8IFS2"/>
<keyword evidence="3" id="KW-1185">Reference proteome</keyword>
<reference evidence="2" key="1">
    <citation type="submission" date="2022-07" db="EMBL/GenBank/DDBJ databases">
        <title>Phylogenomic reconstructions and comparative analyses of Kickxellomycotina fungi.</title>
        <authorList>
            <person name="Reynolds N.K."/>
            <person name="Stajich J.E."/>
            <person name="Barry K."/>
            <person name="Grigoriev I.V."/>
            <person name="Crous P."/>
            <person name="Smith M.E."/>
        </authorList>
    </citation>
    <scope>NUCLEOTIDE SEQUENCE</scope>
    <source>
        <strain evidence="2">NRRL 1566</strain>
    </source>
</reference>
<comment type="caution">
    <text evidence="2">The sequence shown here is derived from an EMBL/GenBank/DDBJ whole genome shotgun (WGS) entry which is preliminary data.</text>
</comment>
<feature type="compositionally biased region" description="Polar residues" evidence="1">
    <location>
        <begin position="56"/>
        <end position="67"/>
    </location>
</feature>
<evidence type="ECO:0008006" key="4">
    <source>
        <dbReference type="Google" id="ProtNLM"/>
    </source>
</evidence>
<dbReference type="InterPro" id="IPR012677">
    <property type="entry name" value="Nucleotide-bd_a/b_plait_sf"/>
</dbReference>
<protein>
    <recommendedName>
        <fullName evidence="4">RRM domain-containing protein</fullName>
    </recommendedName>
</protein>
<dbReference type="OrthoDB" id="5541797at2759"/>
<sequence>MRLLQWAKLWDAATARALQTIPPARTFSQTVLYRYQHTDIDPVQHRRLKRKEGRGSRQSLAQDTSVEPTRVVRVSNLPPGTTTTDIRHFLGGSQRKGVANTSSLHFEFDFNLRSLRSCRVSFVNTNDAADFAMQVNKRMYAGHRIRAEFVQLAAVPNPTQQKYLQRSLGRVVFLYGYPAHVHQHQIRDFYRDYNLVDTKLPGVQPAPQLGEMFLVRRGAFLLHFATEAEARRFVRDVYGTSYITRSDEEDAPKQEFLLKAILLQ</sequence>
<dbReference type="EMBL" id="JANBUW010000067">
    <property type="protein sequence ID" value="KAJ2849626.1"/>
    <property type="molecule type" value="Genomic_DNA"/>
</dbReference>
<dbReference type="GO" id="GO:0003676">
    <property type="term" value="F:nucleic acid binding"/>
    <property type="evidence" value="ECO:0007669"/>
    <property type="project" value="InterPro"/>
</dbReference>
<feature type="region of interest" description="Disordered" evidence="1">
    <location>
        <begin position="45"/>
        <end position="68"/>
    </location>
</feature>
<gene>
    <name evidence="2" type="ORF">IWW36_002489</name>
</gene>
<dbReference type="Proteomes" id="UP001139887">
    <property type="component" value="Unassembled WGS sequence"/>
</dbReference>
<name>A0A9W8IFS2_9FUNG</name>
<evidence type="ECO:0000256" key="1">
    <source>
        <dbReference type="SAM" id="MobiDB-lite"/>
    </source>
</evidence>
<organism evidence="2 3">
    <name type="scientific">Coemansia brasiliensis</name>
    <dbReference type="NCBI Taxonomy" id="2650707"/>
    <lineage>
        <taxon>Eukaryota</taxon>
        <taxon>Fungi</taxon>
        <taxon>Fungi incertae sedis</taxon>
        <taxon>Zoopagomycota</taxon>
        <taxon>Kickxellomycotina</taxon>
        <taxon>Kickxellomycetes</taxon>
        <taxon>Kickxellales</taxon>
        <taxon>Kickxellaceae</taxon>
        <taxon>Coemansia</taxon>
    </lineage>
</organism>
<dbReference type="SUPFAM" id="SSF54928">
    <property type="entry name" value="RNA-binding domain, RBD"/>
    <property type="match status" value="1"/>
</dbReference>
<evidence type="ECO:0000313" key="2">
    <source>
        <dbReference type="EMBL" id="KAJ2849626.1"/>
    </source>
</evidence>